<keyword evidence="5 11" id="KW-0012">Acyltransferase</keyword>
<dbReference type="EMBL" id="JAPDOG010000009">
    <property type="protein sequence ID" value="MCW3782264.1"/>
    <property type="molecule type" value="Genomic_DNA"/>
</dbReference>
<keyword evidence="12" id="KW-1185">Reference proteome</keyword>
<protein>
    <recommendedName>
        <fullName evidence="8">L-ornithine N(alpha)-acyltransferase</fullName>
        <ecNumber evidence="7">2.3.2.30</ecNumber>
    </recommendedName>
</protein>
<dbReference type="SUPFAM" id="SSF55729">
    <property type="entry name" value="Acyl-CoA N-acyltransferases (Nat)"/>
    <property type="match status" value="1"/>
</dbReference>
<keyword evidence="3 11" id="KW-0808">Transferase</keyword>
<name>A0ABT3J3K5_9RHOB</name>
<evidence type="ECO:0000313" key="12">
    <source>
        <dbReference type="Proteomes" id="UP001207582"/>
    </source>
</evidence>
<dbReference type="InterPro" id="IPR052351">
    <property type="entry name" value="Ornithine_N-alpha-AT"/>
</dbReference>
<gene>
    <name evidence="11" type="ORF">OM960_11755</name>
</gene>
<keyword evidence="2" id="KW-0444">Lipid biosynthesis</keyword>
<comment type="caution">
    <text evidence="11">The sequence shown here is derived from an EMBL/GenBank/DDBJ whole genome shotgun (WGS) entry which is preliminary data.</text>
</comment>
<comment type="catalytic activity">
    <reaction evidence="10">
        <text>a (3R)-hydroxyacyl-[ACP] + L-ornithine = a lyso-ornithine lipid + holo-[ACP] + H(+)</text>
        <dbReference type="Rhea" id="RHEA:20633"/>
        <dbReference type="Rhea" id="RHEA-COMP:9685"/>
        <dbReference type="Rhea" id="RHEA-COMP:9945"/>
        <dbReference type="ChEBI" id="CHEBI:15378"/>
        <dbReference type="ChEBI" id="CHEBI:46911"/>
        <dbReference type="ChEBI" id="CHEBI:64479"/>
        <dbReference type="ChEBI" id="CHEBI:78827"/>
        <dbReference type="ChEBI" id="CHEBI:138482"/>
        <dbReference type="EC" id="2.3.2.30"/>
    </reaction>
    <physiologicalReaction direction="left-to-right" evidence="10">
        <dbReference type="Rhea" id="RHEA:20634"/>
    </physiologicalReaction>
</comment>
<evidence type="ECO:0000256" key="4">
    <source>
        <dbReference type="ARBA" id="ARBA00023098"/>
    </source>
</evidence>
<evidence type="ECO:0000256" key="8">
    <source>
        <dbReference type="ARBA" id="ARBA00039866"/>
    </source>
</evidence>
<evidence type="ECO:0000256" key="6">
    <source>
        <dbReference type="ARBA" id="ARBA00038095"/>
    </source>
</evidence>
<keyword evidence="4" id="KW-0443">Lipid metabolism</keyword>
<evidence type="ECO:0000313" key="11">
    <source>
        <dbReference type="EMBL" id="MCW3782264.1"/>
    </source>
</evidence>
<evidence type="ECO:0000256" key="3">
    <source>
        <dbReference type="ARBA" id="ARBA00022679"/>
    </source>
</evidence>
<dbReference type="EC" id="2.3.2.30" evidence="7"/>
<sequence>MIPDTTHFQVRLAAGETDFLAAQRLRYRVFVEELGGDGPLVDHEGRFERDAFDPVNDHLILVDRRRDAAALDHVVGVYRLLRGDQAEAFGRFYCDSEYDLARLRSSGRRLLELGRSCVDAEYRGGTAMFLLWNALADYVLEHGIEVLFGVASFHGTDVEALRMPLSWLHHHHLAPEALRVRALPEHFQRMDLVARDALDRRAAMVEMPALIKAYLRLGGFVGEGAFIDREFNTTDVLLLMDTAAMSDRHKGFYTRKHEARA</sequence>
<dbReference type="GO" id="GO:0016746">
    <property type="term" value="F:acyltransferase activity"/>
    <property type="evidence" value="ECO:0007669"/>
    <property type="project" value="UniProtKB-KW"/>
</dbReference>
<dbReference type="InterPro" id="IPR016181">
    <property type="entry name" value="Acyl_CoA_acyltransferase"/>
</dbReference>
<dbReference type="Pfam" id="PF13444">
    <property type="entry name" value="Acetyltransf_5"/>
    <property type="match status" value="1"/>
</dbReference>
<organism evidence="11 12">
    <name type="scientific">Defluviimonas salinarum</name>
    <dbReference type="NCBI Taxonomy" id="2992147"/>
    <lineage>
        <taxon>Bacteria</taxon>
        <taxon>Pseudomonadati</taxon>
        <taxon>Pseudomonadota</taxon>
        <taxon>Alphaproteobacteria</taxon>
        <taxon>Rhodobacterales</taxon>
        <taxon>Paracoccaceae</taxon>
        <taxon>Albidovulum</taxon>
    </lineage>
</organism>
<evidence type="ECO:0000256" key="10">
    <source>
        <dbReference type="ARBA" id="ARBA00047785"/>
    </source>
</evidence>
<proteinExistence type="inferred from homology"/>
<reference evidence="11 12" key="1">
    <citation type="submission" date="2022-10" db="EMBL/GenBank/DDBJ databases">
        <title>Defluviimonas sp. CAU 1641 isolated from mud.</title>
        <authorList>
            <person name="Kim W."/>
        </authorList>
    </citation>
    <scope>NUCLEOTIDE SEQUENCE [LARGE SCALE GENOMIC DNA]</scope>
    <source>
        <strain evidence="11 12">CAU 1641</strain>
    </source>
</reference>
<evidence type="ECO:0000256" key="2">
    <source>
        <dbReference type="ARBA" id="ARBA00022516"/>
    </source>
</evidence>
<accession>A0ABT3J3K5</accession>
<evidence type="ECO:0000256" key="7">
    <source>
        <dbReference type="ARBA" id="ARBA00039058"/>
    </source>
</evidence>
<dbReference type="PANTHER" id="PTHR37323:SF1">
    <property type="entry name" value="L-ORNITHINE N(ALPHA)-ACYLTRANSFERASE"/>
    <property type="match status" value="1"/>
</dbReference>
<comment type="pathway">
    <text evidence="1">Lipid metabolism.</text>
</comment>
<dbReference type="Proteomes" id="UP001207582">
    <property type="component" value="Unassembled WGS sequence"/>
</dbReference>
<evidence type="ECO:0000256" key="1">
    <source>
        <dbReference type="ARBA" id="ARBA00005189"/>
    </source>
</evidence>
<dbReference type="PANTHER" id="PTHR37323">
    <property type="entry name" value="GCN5-RELATED N-ACETYLTRANSFERASE"/>
    <property type="match status" value="1"/>
</dbReference>
<evidence type="ECO:0000256" key="5">
    <source>
        <dbReference type="ARBA" id="ARBA00023315"/>
    </source>
</evidence>
<evidence type="ECO:0000256" key="9">
    <source>
        <dbReference type="ARBA" id="ARBA00045724"/>
    </source>
</evidence>
<comment type="similarity">
    <text evidence="6">Belongs to the acetyltransferase family. OlsB subfamily.</text>
</comment>
<comment type="function">
    <text evidence="9">Catalyzes the first step in the biosynthesis of ornithine lipids, which are phosphorus-free membrane lipids. Catalyzes the 3-hydroxyacyl-acyl carrier protein-dependent acylation of ornithine to form lyso-ornithine lipid (LOL).</text>
</comment>
<dbReference type="RefSeq" id="WP_264772076.1">
    <property type="nucleotide sequence ID" value="NZ_JAPDOG010000009.1"/>
</dbReference>
<dbReference type="Gene3D" id="3.40.630.30">
    <property type="match status" value="1"/>
</dbReference>